<organism evidence="3 4">
    <name type="scientific">Rhodococcoides kyotonense</name>
    <dbReference type="NCBI Taxonomy" id="398843"/>
    <lineage>
        <taxon>Bacteria</taxon>
        <taxon>Bacillati</taxon>
        <taxon>Actinomycetota</taxon>
        <taxon>Actinomycetes</taxon>
        <taxon>Mycobacteriales</taxon>
        <taxon>Nocardiaceae</taxon>
        <taxon>Rhodococcoides</taxon>
    </lineage>
</organism>
<dbReference type="Proteomes" id="UP000198327">
    <property type="component" value="Unassembled WGS sequence"/>
</dbReference>
<name>A0A239EBJ9_9NOCA</name>
<dbReference type="PANTHER" id="PTHR14969:SF13">
    <property type="entry name" value="AT30094P"/>
    <property type="match status" value="1"/>
</dbReference>
<feature type="transmembrane region" description="Helical" evidence="1">
    <location>
        <begin position="125"/>
        <end position="145"/>
    </location>
</feature>
<gene>
    <name evidence="3" type="ORF">SAMN05421642_102275</name>
</gene>
<proteinExistence type="predicted"/>
<feature type="domain" description="Phosphatidic acid phosphatase type 2/haloperoxidase" evidence="2">
    <location>
        <begin position="54"/>
        <end position="166"/>
    </location>
</feature>
<dbReference type="EMBL" id="FZOW01000002">
    <property type="protein sequence ID" value="SNS41403.1"/>
    <property type="molecule type" value="Genomic_DNA"/>
</dbReference>
<dbReference type="InterPro" id="IPR036938">
    <property type="entry name" value="PAP2/HPO_sf"/>
</dbReference>
<evidence type="ECO:0000313" key="3">
    <source>
        <dbReference type="EMBL" id="SNS41403.1"/>
    </source>
</evidence>
<dbReference type="Pfam" id="PF01569">
    <property type="entry name" value="PAP2"/>
    <property type="match status" value="1"/>
</dbReference>
<protein>
    <submittedName>
        <fullName evidence="3">Undecaprenyl-diphosphatase</fullName>
    </submittedName>
</protein>
<keyword evidence="4" id="KW-1185">Reference proteome</keyword>
<feature type="transmembrane region" description="Helical" evidence="1">
    <location>
        <begin position="151"/>
        <end position="170"/>
    </location>
</feature>
<accession>A0A239EBJ9</accession>
<evidence type="ECO:0000313" key="4">
    <source>
        <dbReference type="Proteomes" id="UP000198327"/>
    </source>
</evidence>
<feature type="transmembrane region" description="Helical" evidence="1">
    <location>
        <begin position="20"/>
        <end position="46"/>
    </location>
</feature>
<dbReference type="InterPro" id="IPR000326">
    <property type="entry name" value="PAP2/HPO"/>
</dbReference>
<feature type="transmembrane region" description="Helical" evidence="1">
    <location>
        <begin position="53"/>
        <end position="74"/>
    </location>
</feature>
<dbReference type="OrthoDB" id="5289372at2"/>
<keyword evidence="1" id="KW-0812">Transmembrane</keyword>
<keyword evidence="1" id="KW-0472">Membrane</keyword>
<evidence type="ECO:0000259" key="2">
    <source>
        <dbReference type="SMART" id="SM00014"/>
    </source>
</evidence>
<evidence type="ECO:0000256" key="1">
    <source>
        <dbReference type="SAM" id="Phobius"/>
    </source>
</evidence>
<keyword evidence="1" id="KW-1133">Transmembrane helix</keyword>
<dbReference type="RefSeq" id="WP_089243364.1">
    <property type="nucleotide sequence ID" value="NZ_FZOW01000002.1"/>
</dbReference>
<dbReference type="AlphaFoldDB" id="A0A239EBJ9"/>
<feature type="transmembrane region" description="Helical" evidence="1">
    <location>
        <begin position="94"/>
        <end position="113"/>
    </location>
</feature>
<dbReference type="SMART" id="SM00014">
    <property type="entry name" value="acidPPc"/>
    <property type="match status" value="1"/>
</dbReference>
<sequence>MDSEVLRWMVEHRVPWLTDVFWVITTIGNTFAMSVLATITTVALALKGRRTDAVMVAVSMLTGYALMNLLKLYFSRDRPLIPDRLVEITSHSFPSGHAMMSAILATTVTALMWRSTVSWLRNPVVLALPAVASLLIGFSRIYLGAHWTTDVLAGWLFGVIWGAAAVAVSARSRFAER</sequence>
<dbReference type="PANTHER" id="PTHR14969">
    <property type="entry name" value="SPHINGOSINE-1-PHOSPHATE PHOSPHOHYDROLASE"/>
    <property type="match status" value="1"/>
</dbReference>
<dbReference type="Gene3D" id="1.20.144.10">
    <property type="entry name" value="Phosphatidic acid phosphatase type 2/haloperoxidase"/>
    <property type="match status" value="2"/>
</dbReference>
<reference evidence="4" key="1">
    <citation type="submission" date="2017-06" db="EMBL/GenBank/DDBJ databases">
        <authorList>
            <person name="Varghese N."/>
            <person name="Submissions S."/>
        </authorList>
    </citation>
    <scope>NUCLEOTIDE SEQUENCE [LARGE SCALE GENOMIC DNA]</scope>
    <source>
        <strain evidence="4">JCM 23211</strain>
    </source>
</reference>
<dbReference type="CDD" id="cd03392">
    <property type="entry name" value="PAP2_like_2"/>
    <property type="match status" value="1"/>
</dbReference>
<dbReference type="SUPFAM" id="SSF48317">
    <property type="entry name" value="Acid phosphatase/Vanadium-dependent haloperoxidase"/>
    <property type="match status" value="1"/>
</dbReference>